<feature type="domain" description="DUF58" evidence="2">
    <location>
        <begin position="214"/>
        <end position="327"/>
    </location>
</feature>
<evidence type="ECO:0000256" key="1">
    <source>
        <dbReference type="SAM" id="Phobius"/>
    </source>
</evidence>
<organism evidence="3 4">
    <name type="scientific">Paenibacillus soyae</name>
    <dbReference type="NCBI Taxonomy" id="2969249"/>
    <lineage>
        <taxon>Bacteria</taxon>
        <taxon>Bacillati</taxon>
        <taxon>Bacillota</taxon>
        <taxon>Bacilli</taxon>
        <taxon>Bacillales</taxon>
        <taxon>Paenibacillaceae</taxon>
        <taxon>Paenibacillus</taxon>
    </lineage>
</organism>
<dbReference type="PANTHER" id="PTHR34351">
    <property type="entry name" value="SLR1927 PROTEIN-RELATED"/>
    <property type="match status" value="1"/>
</dbReference>
<evidence type="ECO:0000259" key="2">
    <source>
        <dbReference type="Pfam" id="PF01882"/>
    </source>
</evidence>
<gene>
    <name evidence="3" type="ORF">NQZ67_07910</name>
</gene>
<comment type="caution">
    <text evidence="3">The sequence shown here is derived from an EMBL/GenBank/DDBJ whole genome shotgun (WGS) entry which is preliminary data.</text>
</comment>
<feature type="transmembrane region" description="Helical" evidence="1">
    <location>
        <begin position="38"/>
        <end position="57"/>
    </location>
</feature>
<dbReference type="EMBL" id="JANIPJ010000004">
    <property type="protein sequence ID" value="MCR2803804.1"/>
    <property type="molecule type" value="Genomic_DNA"/>
</dbReference>
<keyword evidence="4" id="KW-1185">Reference proteome</keyword>
<feature type="transmembrane region" description="Helical" evidence="1">
    <location>
        <begin position="14"/>
        <end position="32"/>
    </location>
</feature>
<dbReference type="AlphaFoldDB" id="A0A9X2MPG4"/>
<evidence type="ECO:0000313" key="3">
    <source>
        <dbReference type="EMBL" id="MCR2803804.1"/>
    </source>
</evidence>
<sequence>MSDNAMEAKKAKRIRWRFIAFVYGCSLFYFLFQGGKTAFMLFIILNLLLVYLMLGRWSGISKVTGSRTYQAHGVSPHGPISSGGALEVQLNVKIPGYFPLPYVIVRDVLHRHNGQQLSFETSFVPNWKRSGDVSYRTPPLTRGEYRFRDTECLSYDVFGLFEHAGTFRREAVFSVLPQTVPLRQWNGFQRGIRGPYSHAAASRSAKETTQINGVREYHHGDRLSRVHWNATAKTGEWKSKAFERESLPRTLIILDRYAASSSASADEQFELAVSAAASFMEHGSRDDTAIGLLSIGERVTMLPPKSGMEQRNMVMKHLTFVEADAPQPIYHSLQLADSIVEPGSFALLISPDTGSQIIQSMEWLSRKGVTPCLIHIRSAEKISGNVAWKKIVESRGWPVYEIRQLQELPAALEGSVIA</sequence>
<dbReference type="Proteomes" id="UP001141950">
    <property type="component" value="Unassembled WGS sequence"/>
</dbReference>
<keyword evidence="1" id="KW-1133">Transmembrane helix</keyword>
<protein>
    <submittedName>
        <fullName evidence="3">DUF58 domain-containing protein</fullName>
    </submittedName>
</protein>
<name>A0A9X2MPG4_9BACL</name>
<evidence type="ECO:0000313" key="4">
    <source>
        <dbReference type="Proteomes" id="UP001141950"/>
    </source>
</evidence>
<dbReference type="InterPro" id="IPR002881">
    <property type="entry name" value="DUF58"/>
</dbReference>
<dbReference type="Pfam" id="PF01882">
    <property type="entry name" value="DUF58"/>
    <property type="match status" value="1"/>
</dbReference>
<keyword evidence="1" id="KW-0472">Membrane</keyword>
<dbReference type="PANTHER" id="PTHR34351:SF2">
    <property type="entry name" value="DUF58 DOMAIN-CONTAINING PROTEIN"/>
    <property type="match status" value="1"/>
</dbReference>
<dbReference type="RefSeq" id="WP_257444394.1">
    <property type="nucleotide sequence ID" value="NZ_JANIPJ010000004.1"/>
</dbReference>
<accession>A0A9X2MPG4</accession>
<reference evidence="3" key="1">
    <citation type="submission" date="2022-08" db="EMBL/GenBank/DDBJ databases">
        <title>The genomic sequence of strain Paenibacillus sp. SCIV0701.</title>
        <authorList>
            <person name="Zhao H."/>
        </authorList>
    </citation>
    <scope>NUCLEOTIDE SEQUENCE</scope>
    <source>
        <strain evidence="3">SCIV0701</strain>
    </source>
</reference>
<proteinExistence type="predicted"/>
<keyword evidence="1" id="KW-0812">Transmembrane</keyword>